<dbReference type="OrthoDB" id="543156at2759"/>
<evidence type="ECO:0000259" key="11">
    <source>
        <dbReference type="Pfam" id="PF01965"/>
    </source>
</evidence>
<feature type="domain" description="DJ-1/PfpI" evidence="11">
    <location>
        <begin position="99"/>
        <end position="221"/>
    </location>
</feature>
<keyword evidence="4" id="KW-0732">Signal</keyword>
<organism evidence="12 13">
    <name type="scientific">Capsaspora owczarzaki (strain ATCC 30864)</name>
    <dbReference type="NCBI Taxonomy" id="595528"/>
    <lineage>
        <taxon>Eukaryota</taxon>
        <taxon>Filasterea</taxon>
        <taxon>Capsaspora</taxon>
    </lineage>
</organism>
<evidence type="ECO:0000313" key="12">
    <source>
        <dbReference type="EMBL" id="KJE95680.1"/>
    </source>
</evidence>
<dbReference type="AlphaFoldDB" id="A0A0D2WTD2"/>
<keyword evidence="3" id="KW-0964">Secreted</keyword>
<evidence type="ECO:0000256" key="9">
    <source>
        <dbReference type="ARBA" id="ARBA00045408"/>
    </source>
</evidence>
<evidence type="ECO:0000256" key="10">
    <source>
        <dbReference type="SAM" id="MobiDB-lite"/>
    </source>
</evidence>
<dbReference type="Gene3D" id="3.40.50.880">
    <property type="match status" value="1"/>
</dbReference>
<evidence type="ECO:0000256" key="4">
    <source>
        <dbReference type="ARBA" id="ARBA00022729"/>
    </source>
</evidence>
<dbReference type="InterPro" id="IPR029062">
    <property type="entry name" value="Class_I_gatase-like"/>
</dbReference>
<dbReference type="STRING" id="595528.A0A0D2WTD2"/>
<dbReference type="GO" id="GO:0019243">
    <property type="term" value="P:methylglyoxal catabolic process to D-lactate via S-lactoyl-glutathione"/>
    <property type="evidence" value="ECO:0007669"/>
    <property type="project" value="TreeGrafter"/>
</dbReference>
<comment type="function">
    <text evidence="9">Component of the FERRY complex (Five-subunit Endosomal Rab5 and RNA/ribosome intermediary). The FERRY complex directly interacts with mRNAs and RAB5A, and functions as a RAB5A effector involved in the localization and the distribution of specific mRNAs most likely by mediating their endosomal transport. The complex recruits mRNAs and ribosomes to early endosomes through direct mRNA-interaction.</text>
</comment>
<dbReference type="InParanoid" id="A0A0D2WTD2"/>
<feature type="region of interest" description="Disordered" evidence="10">
    <location>
        <begin position="1"/>
        <end position="25"/>
    </location>
</feature>
<evidence type="ECO:0000256" key="6">
    <source>
        <dbReference type="ARBA" id="ARBA00039189"/>
    </source>
</evidence>
<keyword evidence="13" id="KW-1185">Reference proteome</keyword>
<dbReference type="GO" id="GO:0005769">
    <property type="term" value="C:early endosome"/>
    <property type="evidence" value="ECO:0007669"/>
    <property type="project" value="UniProtKB-SubCell"/>
</dbReference>
<keyword evidence="5" id="KW-0967">Endosome</keyword>
<evidence type="ECO:0000256" key="8">
    <source>
        <dbReference type="ARBA" id="ARBA00044823"/>
    </source>
</evidence>
<evidence type="ECO:0000313" key="13">
    <source>
        <dbReference type="Proteomes" id="UP000008743"/>
    </source>
</evidence>
<dbReference type="Pfam" id="PF01965">
    <property type="entry name" value="DJ-1_PfpI"/>
    <property type="match status" value="1"/>
</dbReference>
<gene>
    <name evidence="12" type="ORF">CAOG_006107</name>
</gene>
<name>A0A0D2WTD2_CAPO3</name>
<accession>A0A0D2WTD2</accession>
<proteinExistence type="predicted"/>
<reference evidence="13" key="1">
    <citation type="submission" date="2011-02" db="EMBL/GenBank/DDBJ databases">
        <title>The Genome Sequence of Capsaspora owczarzaki ATCC 30864.</title>
        <authorList>
            <person name="Russ C."/>
            <person name="Cuomo C."/>
            <person name="Burger G."/>
            <person name="Gray M.W."/>
            <person name="Holland P.W.H."/>
            <person name="King N."/>
            <person name="Lang F.B.F."/>
            <person name="Roger A.J."/>
            <person name="Ruiz-Trillo I."/>
            <person name="Young S.K."/>
            <person name="Zeng Q."/>
            <person name="Gargeya S."/>
            <person name="Alvarado L."/>
            <person name="Berlin A."/>
            <person name="Chapman S.B."/>
            <person name="Chen Z."/>
            <person name="Freedman E."/>
            <person name="Gellesch M."/>
            <person name="Goldberg J."/>
            <person name="Griggs A."/>
            <person name="Gujja S."/>
            <person name="Heilman E."/>
            <person name="Heiman D."/>
            <person name="Howarth C."/>
            <person name="Mehta T."/>
            <person name="Neiman D."/>
            <person name="Pearson M."/>
            <person name="Roberts A."/>
            <person name="Saif S."/>
            <person name="Shea T."/>
            <person name="Shenoy N."/>
            <person name="Sisk P."/>
            <person name="Stolte C."/>
            <person name="Sykes S."/>
            <person name="White J."/>
            <person name="Yandava C."/>
            <person name="Haas B."/>
            <person name="Nusbaum C."/>
            <person name="Birren B."/>
        </authorList>
    </citation>
    <scope>NUCLEOTIDE SEQUENCE</scope>
    <source>
        <strain evidence="13">ATCC 30864</strain>
    </source>
</reference>
<evidence type="ECO:0000256" key="2">
    <source>
        <dbReference type="ARBA" id="ARBA00004613"/>
    </source>
</evidence>
<dbReference type="Proteomes" id="UP000008743">
    <property type="component" value="Unassembled WGS sequence"/>
</dbReference>
<dbReference type="InterPro" id="IPR002818">
    <property type="entry name" value="DJ-1/PfpI"/>
</dbReference>
<dbReference type="GO" id="GO:0005576">
    <property type="term" value="C:extracellular region"/>
    <property type="evidence" value="ECO:0007669"/>
    <property type="project" value="UniProtKB-SubCell"/>
</dbReference>
<dbReference type="EMBL" id="KE346369">
    <property type="protein sequence ID" value="KJE95680.1"/>
    <property type="molecule type" value="Genomic_DNA"/>
</dbReference>
<evidence type="ECO:0000256" key="5">
    <source>
        <dbReference type="ARBA" id="ARBA00022753"/>
    </source>
</evidence>
<evidence type="ECO:0000256" key="3">
    <source>
        <dbReference type="ARBA" id="ARBA00022525"/>
    </source>
</evidence>
<dbReference type="PhylomeDB" id="A0A0D2WTD2"/>
<dbReference type="GO" id="GO:0019172">
    <property type="term" value="F:glyoxalase III activity"/>
    <property type="evidence" value="ECO:0007669"/>
    <property type="project" value="TreeGrafter"/>
</dbReference>
<dbReference type="PANTHER" id="PTHR48094:SF18">
    <property type="entry name" value="GLUTAMINE AMIDOTRANSFERASE-LIKE CLASS 1 DOMAIN-CONTAINING PROTEIN 1"/>
    <property type="match status" value="1"/>
</dbReference>
<protein>
    <recommendedName>
        <fullName evidence="6">Glutamine amidotransferase-like class 1 domain-containing protein 1</fullName>
    </recommendedName>
    <alternativeName>
        <fullName evidence="8">Ferry endosomal RAB5 effector complex subunit 5</fullName>
    </alternativeName>
    <alternativeName>
        <fullName evidence="7">Parkinson disease 7 domain-containing protein 1</fullName>
    </alternativeName>
</protein>
<dbReference type="RefSeq" id="XP_004345697.1">
    <property type="nucleotide sequence ID" value="XM_004345647.2"/>
</dbReference>
<comment type="subcellular location">
    <subcellularLocation>
        <location evidence="1">Early endosome</location>
    </subcellularLocation>
    <subcellularLocation>
        <location evidence="2">Secreted</location>
    </subcellularLocation>
</comment>
<dbReference type="eggNOG" id="ENOG502QS6W">
    <property type="taxonomic scope" value="Eukaryota"/>
</dbReference>
<sequence length="247" mass="25764">MASPATSLSPPTQPSTPSSQPQAQQQQRALLLTTASALGISAHSFIHSYTLASSLFAVTIATPGGGPLHFPETDANSRRWLDDFLAKPAAVPVAVESLDLTLFAALLIPGGAGTITDLPHNAAVAHLAMAFDRDKKLICAVGLGVSVLCASALLGNKGADWQFAGRCMTAPSNVELARTTLLAEQPLLLEDFLRDNGACYSAAKSDSVHVVIDNNLITAQNDASTLSAVQNLILLGNNSRRERKAAA</sequence>
<evidence type="ECO:0000256" key="1">
    <source>
        <dbReference type="ARBA" id="ARBA00004412"/>
    </source>
</evidence>
<dbReference type="PANTHER" id="PTHR48094">
    <property type="entry name" value="PROTEIN/NUCLEIC ACID DEGLYCASE DJ-1-RELATED"/>
    <property type="match status" value="1"/>
</dbReference>
<evidence type="ECO:0000256" key="7">
    <source>
        <dbReference type="ARBA" id="ARBA00042130"/>
    </source>
</evidence>
<dbReference type="SUPFAM" id="SSF52317">
    <property type="entry name" value="Class I glutamine amidotransferase-like"/>
    <property type="match status" value="1"/>
</dbReference>
<dbReference type="InterPro" id="IPR050325">
    <property type="entry name" value="Prot/Nucl_acid_deglycase"/>
</dbReference>